<accession>A0A5C8CEA5</accession>
<dbReference type="GO" id="GO:0030288">
    <property type="term" value="C:outer membrane-bounded periplasmic space"/>
    <property type="evidence" value="ECO:0007669"/>
    <property type="project" value="InterPro"/>
</dbReference>
<comment type="caution">
    <text evidence="5">The sequence shown here is derived from an EMBL/GenBank/DDBJ whole genome shotgun (WGS) entry which is preliminary data.</text>
</comment>
<keyword evidence="5" id="KW-0282">Flagellum</keyword>
<evidence type="ECO:0000256" key="1">
    <source>
        <dbReference type="ARBA" id="ARBA00004631"/>
    </source>
</evidence>
<name>A0A5C8CEA5_9SPIR</name>
<dbReference type="InterPro" id="IPR006714">
    <property type="entry name" value="FlaA"/>
</dbReference>
<dbReference type="EMBL" id="SAXT01000005">
    <property type="protein sequence ID" value="TXJ11844.1"/>
    <property type="molecule type" value="Genomic_DNA"/>
</dbReference>
<evidence type="ECO:0000256" key="2">
    <source>
        <dbReference type="ARBA" id="ARBA00022764"/>
    </source>
</evidence>
<keyword evidence="5" id="KW-0969">Cilium</keyword>
<evidence type="ECO:0000313" key="5">
    <source>
        <dbReference type="EMBL" id="TXJ11844.1"/>
    </source>
</evidence>
<feature type="signal peptide" evidence="4">
    <location>
        <begin position="1"/>
        <end position="21"/>
    </location>
</feature>
<sequence length="228" mass="26111">MKRLSISIIMLILTVAFLLFAQDAAEQTDGEEGNNFVTESMTNFLIDNFEFANTWQGAMPRDYGLVSIIRREGGPSDVVAEGEEENKYILGAKVEYFRTGYPYFSITPPRPVKIPGYTKEISVWVAGRNHNNMMSFYIYDINGKPQSIGNVPLNFVGWKNVSVQVPANVKQEDFRGQVEHGISFTGIFIKVDPRDSYGKYYIYFDNLVAKTDMYLETYREEDDPIDNW</sequence>
<keyword evidence="4" id="KW-0732">Signal</keyword>
<proteinExistence type="predicted"/>
<evidence type="ECO:0000256" key="4">
    <source>
        <dbReference type="SAM" id="SignalP"/>
    </source>
</evidence>
<dbReference type="RefSeq" id="WP_147758733.1">
    <property type="nucleotide sequence ID" value="NZ_SAXT01000005.1"/>
</dbReference>
<evidence type="ECO:0000313" key="6">
    <source>
        <dbReference type="Proteomes" id="UP000325116"/>
    </source>
</evidence>
<organism evidence="5 6">
    <name type="scientific">Brachyspira aalborgi</name>
    <dbReference type="NCBI Taxonomy" id="29522"/>
    <lineage>
        <taxon>Bacteria</taxon>
        <taxon>Pseudomonadati</taxon>
        <taxon>Spirochaetota</taxon>
        <taxon>Spirochaetia</taxon>
        <taxon>Brachyspirales</taxon>
        <taxon>Brachyspiraceae</taxon>
        <taxon>Brachyspira</taxon>
    </lineage>
</organism>
<gene>
    <name evidence="5" type="ORF">EPJ80_09035</name>
</gene>
<dbReference type="GO" id="GO:0071973">
    <property type="term" value="P:bacterial-type flagellum-dependent cell motility"/>
    <property type="evidence" value="ECO:0007669"/>
    <property type="project" value="InterPro"/>
</dbReference>
<reference evidence="5 6" key="1">
    <citation type="journal article" date="1992" name="Lakartidningen">
        <title>[Penicillin V and not amoxicillin is the first choice preparation in acute otitis].</title>
        <authorList>
            <person name="Kamme C."/>
            <person name="Lundgren K."/>
            <person name="Prellner K."/>
        </authorList>
    </citation>
    <scope>NUCLEOTIDE SEQUENCE [LARGE SCALE GENOMIC DNA]</scope>
    <source>
        <strain evidence="5 6">W1</strain>
    </source>
</reference>
<comment type="subcellular location">
    <subcellularLocation>
        <location evidence="1">Periplasmic flagellum</location>
    </subcellularLocation>
</comment>
<dbReference type="Proteomes" id="UP000325116">
    <property type="component" value="Unassembled WGS sequence"/>
</dbReference>
<keyword evidence="5" id="KW-0966">Cell projection</keyword>
<dbReference type="AlphaFoldDB" id="A0A5C8CEA5"/>
<dbReference type="GO" id="GO:0055040">
    <property type="term" value="C:periplasmic flagellum"/>
    <property type="evidence" value="ECO:0007669"/>
    <property type="project" value="UniProtKB-SubCell"/>
</dbReference>
<keyword evidence="2" id="KW-0574">Periplasm</keyword>
<evidence type="ECO:0000256" key="3">
    <source>
        <dbReference type="ARBA" id="ARBA00023143"/>
    </source>
</evidence>
<protein>
    <submittedName>
        <fullName evidence="5">Flagellar filament protein FlaA</fullName>
    </submittedName>
</protein>
<keyword evidence="3" id="KW-0975">Bacterial flagellum</keyword>
<dbReference type="Pfam" id="PF04620">
    <property type="entry name" value="FlaA"/>
    <property type="match status" value="1"/>
</dbReference>
<feature type="chain" id="PRO_5022682839" evidence="4">
    <location>
        <begin position="22"/>
        <end position="228"/>
    </location>
</feature>